<feature type="transmembrane region" description="Helical" evidence="1">
    <location>
        <begin position="6"/>
        <end position="26"/>
    </location>
</feature>
<accession>X0W8Q7</accession>
<reference evidence="2" key="1">
    <citation type="journal article" date="2014" name="Front. Microbiol.">
        <title>High frequency of phylogenetically diverse reductive dehalogenase-homologous genes in deep subseafloor sedimentary metagenomes.</title>
        <authorList>
            <person name="Kawai M."/>
            <person name="Futagami T."/>
            <person name="Toyoda A."/>
            <person name="Takaki Y."/>
            <person name="Nishi S."/>
            <person name="Hori S."/>
            <person name="Arai W."/>
            <person name="Tsubouchi T."/>
            <person name="Morono Y."/>
            <person name="Uchiyama I."/>
            <person name="Ito T."/>
            <person name="Fujiyama A."/>
            <person name="Inagaki F."/>
            <person name="Takami H."/>
        </authorList>
    </citation>
    <scope>NUCLEOTIDE SEQUENCE</scope>
    <source>
        <strain evidence="2">Expedition CK06-06</strain>
    </source>
</reference>
<evidence type="ECO:0000313" key="2">
    <source>
        <dbReference type="EMBL" id="GAG19637.1"/>
    </source>
</evidence>
<dbReference type="AlphaFoldDB" id="X0W8Q7"/>
<name>X0W8Q7_9ZZZZ</name>
<sequence>ADSVTLNLLAAPIAIQEMVFAVWLIVKGFNPQVIKSKSG</sequence>
<keyword evidence="1" id="KW-1133">Transmembrane helix</keyword>
<dbReference type="EMBL" id="BARS01036851">
    <property type="protein sequence ID" value="GAG19637.1"/>
    <property type="molecule type" value="Genomic_DNA"/>
</dbReference>
<keyword evidence="1" id="KW-0812">Transmembrane</keyword>
<protein>
    <submittedName>
        <fullName evidence="2">Uncharacterized protein</fullName>
    </submittedName>
</protein>
<organism evidence="2">
    <name type="scientific">marine sediment metagenome</name>
    <dbReference type="NCBI Taxonomy" id="412755"/>
    <lineage>
        <taxon>unclassified sequences</taxon>
        <taxon>metagenomes</taxon>
        <taxon>ecological metagenomes</taxon>
    </lineage>
</organism>
<evidence type="ECO:0000256" key="1">
    <source>
        <dbReference type="SAM" id="Phobius"/>
    </source>
</evidence>
<keyword evidence="1" id="KW-0472">Membrane</keyword>
<gene>
    <name evidence="2" type="ORF">S01H1_56582</name>
</gene>
<comment type="caution">
    <text evidence="2">The sequence shown here is derived from an EMBL/GenBank/DDBJ whole genome shotgun (WGS) entry which is preliminary data.</text>
</comment>
<feature type="non-terminal residue" evidence="2">
    <location>
        <position position="1"/>
    </location>
</feature>
<proteinExistence type="predicted"/>